<dbReference type="InterPro" id="IPR050072">
    <property type="entry name" value="Peptidase_M20A"/>
</dbReference>
<feature type="binding site" evidence="15">
    <location>
        <position position="117"/>
    </location>
    <ligand>
        <name>Zn(2+)</name>
        <dbReference type="ChEBI" id="CHEBI:29105"/>
        <label>1</label>
    </ligand>
</feature>
<dbReference type="NCBIfam" id="TIGR01246">
    <property type="entry name" value="dapE_proteo"/>
    <property type="match status" value="1"/>
</dbReference>
<feature type="binding site" evidence="15">
    <location>
        <position position="152"/>
    </location>
    <ligand>
        <name>Zn(2+)</name>
        <dbReference type="ChEBI" id="CHEBI:29105"/>
        <label>2</label>
    </ligand>
</feature>
<dbReference type="NCBIfam" id="NF009557">
    <property type="entry name" value="PRK13009.1"/>
    <property type="match status" value="1"/>
</dbReference>
<comment type="caution">
    <text evidence="17">The sequence shown here is derived from an EMBL/GenBank/DDBJ whole genome shotgun (WGS) entry which is preliminary data.</text>
</comment>
<dbReference type="EC" id="3.5.1.18" evidence="4 15"/>
<dbReference type="AlphaFoldDB" id="A0A011PE54"/>
<dbReference type="GO" id="GO:0050897">
    <property type="term" value="F:cobalt ion binding"/>
    <property type="evidence" value="ECO:0007669"/>
    <property type="project" value="UniProtKB-UniRule"/>
</dbReference>
<dbReference type="GO" id="GO:0009014">
    <property type="term" value="F:succinyl-diaminopimelate desuccinylase activity"/>
    <property type="evidence" value="ECO:0007669"/>
    <property type="project" value="UniProtKB-UniRule"/>
</dbReference>
<dbReference type="PROSITE" id="PS00759">
    <property type="entry name" value="ARGE_DAPE_CPG2_2"/>
    <property type="match status" value="1"/>
</dbReference>
<dbReference type="Gene3D" id="3.40.630.10">
    <property type="entry name" value="Zn peptidases"/>
    <property type="match status" value="2"/>
</dbReference>
<feature type="binding site" evidence="15">
    <location>
        <position position="84"/>
    </location>
    <ligand>
        <name>Zn(2+)</name>
        <dbReference type="ChEBI" id="CHEBI:29105"/>
        <label>1</label>
    </ligand>
</feature>
<dbReference type="InterPro" id="IPR001261">
    <property type="entry name" value="ArgE/DapE_CS"/>
</dbReference>
<evidence type="ECO:0000256" key="2">
    <source>
        <dbReference type="ARBA" id="ARBA00006746"/>
    </source>
</evidence>
<dbReference type="FunFam" id="3.30.70.360:FF:000011">
    <property type="entry name" value="Succinyl-diaminopimelate desuccinylase"/>
    <property type="match status" value="1"/>
</dbReference>
<evidence type="ECO:0000256" key="4">
    <source>
        <dbReference type="ARBA" id="ARBA00011921"/>
    </source>
</evidence>
<reference evidence="17" key="1">
    <citation type="submission" date="2014-02" db="EMBL/GenBank/DDBJ databases">
        <title>Expanding our view of genomic diversity in Candidatus Accumulibacter clades.</title>
        <authorList>
            <person name="Skennerton C.T."/>
            <person name="Barr J.J."/>
            <person name="Slater F.R."/>
            <person name="Bond P.L."/>
            <person name="Tyson G.W."/>
        </authorList>
    </citation>
    <scope>NUCLEOTIDE SEQUENCE [LARGE SCALE GENOMIC DNA]</scope>
</reference>
<dbReference type="UniPathway" id="UPA00034">
    <property type="reaction ID" value="UER00021"/>
</dbReference>
<dbReference type="EMBL" id="JFAX01000033">
    <property type="protein sequence ID" value="EXI64569.1"/>
    <property type="molecule type" value="Genomic_DNA"/>
</dbReference>
<evidence type="ECO:0000256" key="3">
    <source>
        <dbReference type="ARBA" id="ARBA00011738"/>
    </source>
</evidence>
<feature type="binding site" evidence="15">
    <location>
        <position position="117"/>
    </location>
    <ligand>
        <name>Zn(2+)</name>
        <dbReference type="ChEBI" id="CHEBI:29105"/>
        <label>2</label>
    </ligand>
</feature>
<keyword evidence="8 15" id="KW-0378">Hydrolase</keyword>
<proteinExistence type="inferred from homology"/>
<dbReference type="STRING" id="1454001.AW08_03653"/>
<dbReference type="Proteomes" id="UP000020218">
    <property type="component" value="Unassembled WGS sequence"/>
</dbReference>
<dbReference type="GO" id="GO:0006526">
    <property type="term" value="P:L-arginine biosynthetic process"/>
    <property type="evidence" value="ECO:0007669"/>
    <property type="project" value="TreeGrafter"/>
</dbReference>
<dbReference type="Pfam" id="PF07687">
    <property type="entry name" value="M20_dimer"/>
    <property type="match status" value="1"/>
</dbReference>
<dbReference type="InterPro" id="IPR005941">
    <property type="entry name" value="DapE_proteobac"/>
</dbReference>
<evidence type="ECO:0000256" key="6">
    <source>
        <dbReference type="ARBA" id="ARBA00022605"/>
    </source>
</evidence>
<dbReference type="GO" id="GO:0019877">
    <property type="term" value="P:diaminopimelate biosynthetic process"/>
    <property type="evidence" value="ECO:0007669"/>
    <property type="project" value="UniProtKB-UniRule"/>
</dbReference>
<comment type="function">
    <text evidence="15">Catalyzes the hydrolysis of N-succinyl-L,L-diaminopimelic acid (SDAP), forming succinate and LL-2,6-diaminopimelate (DAP), an intermediate involved in the bacterial biosynthesis of lysine and meso-diaminopimelic acid, an essential component of bacterial cell walls.</text>
</comment>
<keyword evidence="12 15" id="KW-0170">Cobalt</keyword>
<keyword evidence="7 15" id="KW-0479">Metal-binding</keyword>
<evidence type="ECO:0000259" key="16">
    <source>
        <dbReference type="Pfam" id="PF07687"/>
    </source>
</evidence>
<feature type="binding site" evidence="15">
    <location>
        <position position="180"/>
    </location>
    <ligand>
        <name>Zn(2+)</name>
        <dbReference type="ChEBI" id="CHEBI:29105"/>
        <label>1</label>
    </ligand>
</feature>
<dbReference type="PANTHER" id="PTHR43808:SF31">
    <property type="entry name" value="N-ACETYL-L-CITRULLINE DEACETYLASE"/>
    <property type="match status" value="1"/>
</dbReference>
<keyword evidence="11 15" id="KW-0457">Lysine biosynthesis</keyword>
<dbReference type="Pfam" id="PF01546">
    <property type="entry name" value="Peptidase_M20"/>
    <property type="match status" value="1"/>
</dbReference>
<dbReference type="InterPro" id="IPR011650">
    <property type="entry name" value="Peptidase_M20_dimer"/>
</dbReference>
<feature type="active site" evidence="15">
    <location>
        <position position="86"/>
    </location>
</feature>
<organism evidence="17 18">
    <name type="scientific">Candidatus Accumulibacter adjunctus</name>
    <dbReference type="NCBI Taxonomy" id="1454001"/>
    <lineage>
        <taxon>Bacteria</taxon>
        <taxon>Pseudomonadati</taxon>
        <taxon>Pseudomonadota</taxon>
        <taxon>Betaproteobacteria</taxon>
        <taxon>Candidatus Accumulibacter</taxon>
    </lineage>
</organism>
<evidence type="ECO:0000256" key="9">
    <source>
        <dbReference type="ARBA" id="ARBA00022833"/>
    </source>
</evidence>
<feature type="binding site" evidence="15">
    <location>
        <position position="366"/>
    </location>
    <ligand>
        <name>Zn(2+)</name>
        <dbReference type="ChEBI" id="CHEBI:29105"/>
        <label>2</label>
    </ligand>
</feature>
<keyword evidence="18" id="KW-1185">Reference proteome</keyword>
<dbReference type="InterPro" id="IPR036264">
    <property type="entry name" value="Bact_exopeptidase_dim_dom"/>
</dbReference>
<comment type="subunit">
    <text evidence="3 15">Homodimer.</text>
</comment>
<dbReference type="SUPFAM" id="SSF53187">
    <property type="entry name" value="Zn-dependent exopeptidases"/>
    <property type="match status" value="1"/>
</dbReference>
<evidence type="ECO:0000256" key="11">
    <source>
        <dbReference type="ARBA" id="ARBA00023154"/>
    </source>
</evidence>
<dbReference type="SUPFAM" id="SSF55031">
    <property type="entry name" value="Bacterial exopeptidase dimerisation domain"/>
    <property type="match status" value="1"/>
</dbReference>
<name>A0A011PE54_9PROT</name>
<dbReference type="HAMAP" id="MF_01690">
    <property type="entry name" value="DapE"/>
    <property type="match status" value="1"/>
</dbReference>
<evidence type="ECO:0000256" key="12">
    <source>
        <dbReference type="ARBA" id="ARBA00023285"/>
    </source>
</evidence>
<dbReference type="PATRIC" id="fig|1454001.3.peg.3691"/>
<dbReference type="CDD" id="cd03891">
    <property type="entry name" value="M20_DapE_proteobac"/>
    <property type="match status" value="1"/>
</dbReference>
<gene>
    <name evidence="15 17" type="primary">dapE</name>
    <name evidence="17" type="ORF">AW08_03653</name>
</gene>
<evidence type="ECO:0000256" key="7">
    <source>
        <dbReference type="ARBA" id="ARBA00022723"/>
    </source>
</evidence>
<dbReference type="GO" id="GO:0009089">
    <property type="term" value="P:lysine biosynthetic process via diaminopimelate"/>
    <property type="evidence" value="ECO:0007669"/>
    <property type="project" value="UniProtKB-UniRule"/>
</dbReference>
<evidence type="ECO:0000256" key="13">
    <source>
        <dbReference type="ARBA" id="ARBA00031891"/>
    </source>
</evidence>
<feature type="domain" description="Peptidase M20 dimerisation" evidence="16">
    <location>
        <begin position="193"/>
        <end position="300"/>
    </location>
</feature>
<dbReference type="FunFam" id="3.40.630.10:FF:000005">
    <property type="entry name" value="Succinyl-diaminopimelate desuccinylase"/>
    <property type="match status" value="1"/>
</dbReference>
<evidence type="ECO:0000256" key="8">
    <source>
        <dbReference type="ARBA" id="ARBA00022801"/>
    </source>
</evidence>
<evidence type="ECO:0000256" key="10">
    <source>
        <dbReference type="ARBA" id="ARBA00022915"/>
    </source>
</evidence>
<protein>
    <recommendedName>
        <fullName evidence="5 15">Succinyl-diaminopimelate desuccinylase</fullName>
        <shortName evidence="15">SDAP desuccinylase</shortName>
        <ecNumber evidence="4 15">3.5.1.18</ecNumber>
    </recommendedName>
    <alternativeName>
        <fullName evidence="13 15">N-succinyl-LL-2,6-diaminoheptanedioate amidohydrolase</fullName>
    </alternativeName>
</protein>
<comment type="cofactor">
    <cofactor evidence="15">
        <name>Zn(2+)</name>
        <dbReference type="ChEBI" id="CHEBI:29105"/>
    </cofactor>
    <cofactor evidence="15">
        <name>Co(2+)</name>
        <dbReference type="ChEBI" id="CHEBI:48828"/>
    </cofactor>
    <text evidence="15">Binds 2 Zn(2+) or Co(2+) ions per subunit.</text>
</comment>
<feature type="active site" description="Proton acceptor" evidence="15">
    <location>
        <position position="151"/>
    </location>
</feature>
<evidence type="ECO:0000256" key="15">
    <source>
        <dbReference type="HAMAP-Rule" id="MF_01690"/>
    </source>
</evidence>
<dbReference type="GO" id="GO:0008777">
    <property type="term" value="F:acetylornithine deacetylase activity"/>
    <property type="evidence" value="ECO:0007669"/>
    <property type="project" value="TreeGrafter"/>
</dbReference>
<accession>A0A011PE54</accession>
<dbReference type="GO" id="GO:0008270">
    <property type="term" value="F:zinc ion binding"/>
    <property type="evidence" value="ECO:0007669"/>
    <property type="project" value="UniProtKB-UniRule"/>
</dbReference>
<dbReference type="InterPro" id="IPR002933">
    <property type="entry name" value="Peptidase_M20"/>
</dbReference>
<keyword evidence="6 15" id="KW-0028">Amino-acid biosynthesis</keyword>
<dbReference type="PANTHER" id="PTHR43808">
    <property type="entry name" value="ACETYLORNITHINE DEACETYLASE"/>
    <property type="match status" value="1"/>
</dbReference>
<keyword evidence="9 15" id="KW-0862">Zinc</keyword>
<evidence type="ECO:0000256" key="14">
    <source>
        <dbReference type="ARBA" id="ARBA00051301"/>
    </source>
</evidence>
<comment type="pathway">
    <text evidence="1 15">Amino-acid biosynthesis; L-lysine biosynthesis via DAP pathway; LL-2,6-diaminopimelate from (S)-tetrahydrodipicolinate (succinylase route): step 3/3.</text>
</comment>
<evidence type="ECO:0000256" key="1">
    <source>
        <dbReference type="ARBA" id="ARBA00005130"/>
    </source>
</evidence>
<comment type="similarity">
    <text evidence="2 15">Belongs to the peptidase M20A family. DapE subfamily.</text>
</comment>
<sequence length="396" mass="41797">MASSTPAAEAATAPVATGDDATVALATELIRRRSITPDDAGCLDLIADRLHRAGFRCEFIRRAAVSNLWARRGEGKPLLCFAGHTDVVPSGPLAEWHSDPFQPTQRDGLLHGRGAADMKGSLAAFVTATEDFIATRPAHRGSLAFLLTSDEEGDAIDGTVAVTEALAGRGELIDYCVVGEPTASARLGDTIKNGRRGSLSGRLTVRGVQGHIAYPHLAKNPIHLLAPALATLAGMVWDEGNEFFPPTTWQVSNIHGGTGAGNVIPGSVVVDFNFRFATASEPEQLQRALCAVLDDAGLSYEISWTLGARPFLTGRGELIDAALQAVHDETGLTAELSTSGGTSDGRFIAAICPQVVEIGPVNATIHQVNECVEAASLPRLAAIYRRILERLLPADD</sequence>
<evidence type="ECO:0000313" key="18">
    <source>
        <dbReference type="Proteomes" id="UP000020218"/>
    </source>
</evidence>
<comment type="catalytic activity">
    <reaction evidence="14 15">
        <text>N-succinyl-(2S,6S)-2,6-diaminopimelate + H2O = (2S,6S)-2,6-diaminopimelate + succinate</text>
        <dbReference type="Rhea" id="RHEA:22608"/>
        <dbReference type="ChEBI" id="CHEBI:15377"/>
        <dbReference type="ChEBI" id="CHEBI:30031"/>
        <dbReference type="ChEBI" id="CHEBI:57609"/>
        <dbReference type="ChEBI" id="CHEBI:58087"/>
        <dbReference type="EC" id="3.5.1.18"/>
    </reaction>
</comment>
<keyword evidence="10 15" id="KW-0220">Diaminopimelate biosynthesis</keyword>
<evidence type="ECO:0000256" key="5">
    <source>
        <dbReference type="ARBA" id="ARBA00022391"/>
    </source>
</evidence>
<evidence type="ECO:0000313" key="17">
    <source>
        <dbReference type="EMBL" id="EXI64569.1"/>
    </source>
</evidence>